<dbReference type="Proteomes" id="UP000789572">
    <property type="component" value="Unassembled WGS sequence"/>
</dbReference>
<accession>A0A9N9FKK2</accession>
<reference evidence="1" key="1">
    <citation type="submission" date="2021-06" db="EMBL/GenBank/DDBJ databases">
        <authorList>
            <person name="Kallberg Y."/>
            <person name="Tangrot J."/>
            <person name="Rosling A."/>
        </authorList>
    </citation>
    <scope>NUCLEOTIDE SEQUENCE</scope>
    <source>
        <strain evidence="1">IA702</strain>
    </source>
</reference>
<name>A0A9N9FKK2_9GLOM</name>
<evidence type="ECO:0000313" key="2">
    <source>
        <dbReference type="Proteomes" id="UP000789572"/>
    </source>
</evidence>
<organism evidence="1 2">
    <name type="scientific">Paraglomus occultum</name>
    <dbReference type="NCBI Taxonomy" id="144539"/>
    <lineage>
        <taxon>Eukaryota</taxon>
        <taxon>Fungi</taxon>
        <taxon>Fungi incertae sedis</taxon>
        <taxon>Mucoromycota</taxon>
        <taxon>Glomeromycotina</taxon>
        <taxon>Glomeromycetes</taxon>
        <taxon>Paraglomerales</taxon>
        <taxon>Paraglomeraceae</taxon>
        <taxon>Paraglomus</taxon>
    </lineage>
</organism>
<gene>
    <name evidence="1" type="ORF">POCULU_LOCUS4467</name>
</gene>
<comment type="caution">
    <text evidence="1">The sequence shown here is derived from an EMBL/GenBank/DDBJ whole genome shotgun (WGS) entry which is preliminary data.</text>
</comment>
<dbReference type="EMBL" id="CAJVPJ010000581">
    <property type="protein sequence ID" value="CAG8539567.1"/>
    <property type="molecule type" value="Genomic_DNA"/>
</dbReference>
<proteinExistence type="predicted"/>
<protein>
    <submittedName>
        <fullName evidence="1">8813_t:CDS:1</fullName>
    </submittedName>
</protein>
<keyword evidence="2" id="KW-1185">Reference proteome</keyword>
<dbReference type="AlphaFoldDB" id="A0A9N9FKK2"/>
<sequence length="101" mass="10757">MSMIKLHYLKSHSAVCGCALSPKPENTNTPPTSGKGAYLPSAMKSLETQSRGVAENSQHGYMCVLPHPGKGAGLPEIETQVAGHVFTSPSIGNFLKKQTKY</sequence>
<evidence type="ECO:0000313" key="1">
    <source>
        <dbReference type="EMBL" id="CAG8539567.1"/>
    </source>
</evidence>